<dbReference type="PANTHER" id="PTHR43711">
    <property type="entry name" value="TWO-COMPONENT HISTIDINE KINASE"/>
    <property type="match status" value="1"/>
</dbReference>
<proteinExistence type="predicted"/>
<keyword evidence="8" id="KW-1185">Reference proteome</keyword>
<sequence length="223" mass="25844">MSNKTYLELAKEQLTSPLDYILNSAKRLQITNCKETINAIGEEIKIEIDNINFQINNISYLEQIDHSKLELKRNSVDFDRLINKVLDDILHLTKIRQIKIEIDSHKSNEFSSDLKMLYTILVNLIANAIEFSYNNTTIHVVLFEGHDNFKFIVKNDGRGIKNEISNKIFDKFYQSNDRVIRIQKTQGLGLFVIKNLVDFLQGSIEFDSKENGTTIFEITLPKL</sequence>
<evidence type="ECO:0000256" key="1">
    <source>
        <dbReference type="ARBA" id="ARBA00000085"/>
    </source>
</evidence>
<dbReference type="Proteomes" id="UP000289758">
    <property type="component" value="Unassembled WGS sequence"/>
</dbReference>
<dbReference type="PROSITE" id="PS50109">
    <property type="entry name" value="HIS_KIN"/>
    <property type="match status" value="1"/>
</dbReference>
<comment type="caution">
    <text evidence="7">The sequence shown here is derived from an EMBL/GenBank/DDBJ whole genome shotgun (WGS) entry which is preliminary data.</text>
</comment>
<dbReference type="RefSeq" id="WP_129086764.1">
    <property type="nucleotide sequence ID" value="NZ_CP053836.1"/>
</dbReference>
<evidence type="ECO:0000259" key="6">
    <source>
        <dbReference type="PROSITE" id="PS50109"/>
    </source>
</evidence>
<dbReference type="CDD" id="cd00075">
    <property type="entry name" value="HATPase"/>
    <property type="match status" value="1"/>
</dbReference>
<keyword evidence="5" id="KW-0902">Two-component regulatory system</keyword>
<dbReference type="AlphaFoldDB" id="A0A4Q1AS09"/>
<dbReference type="InterPro" id="IPR003594">
    <property type="entry name" value="HATPase_dom"/>
</dbReference>
<gene>
    <name evidence="7" type="ORF">CRV07_05445</name>
</gene>
<dbReference type="Pfam" id="PF02518">
    <property type="entry name" value="HATPase_c"/>
    <property type="match status" value="1"/>
</dbReference>
<dbReference type="OrthoDB" id="9797304at2"/>
<protein>
    <recommendedName>
        <fullName evidence="2">histidine kinase</fullName>
        <ecNumber evidence="2">2.7.13.3</ecNumber>
    </recommendedName>
</protein>
<dbReference type="InterPro" id="IPR005467">
    <property type="entry name" value="His_kinase_dom"/>
</dbReference>
<dbReference type="InterPro" id="IPR036890">
    <property type="entry name" value="HATPase_C_sf"/>
</dbReference>
<name>A0A4Q1AS09_9BACT</name>
<dbReference type="InterPro" id="IPR050736">
    <property type="entry name" value="Sensor_HK_Regulatory"/>
</dbReference>
<dbReference type="SMART" id="SM00387">
    <property type="entry name" value="HATPase_c"/>
    <property type="match status" value="1"/>
</dbReference>
<dbReference type="EMBL" id="PDKK01000003">
    <property type="protein sequence ID" value="RXK06874.1"/>
    <property type="molecule type" value="Genomic_DNA"/>
</dbReference>
<dbReference type="PANTHER" id="PTHR43711:SF26">
    <property type="entry name" value="SENSOR HISTIDINE KINASE RCSC"/>
    <property type="match status" value="1"/>
</dbReference>
<dbReference type="InterPro" id="IPR004358">
    <property type="entry name" value="Sig_transdc_His_kin-like_C"/>
</dbReference>
<keyword evidence="3" id="KW-0808">Transferase</keyword>
<dbReference type="GO" id="GO:0000160">
    <property type="term" value="P:phosphorelay signal transduction system"/>
    <property type="evidence" value="ECO:0007669"/>
    <property type="project" value="UniProtKB-KW"/>
</dbReference>
<organism evidence="7 8">
    <name type="scientific">Halarcobacter ebronensis</name>
    <dbReference type="NCBI Taxonomy" id="1462615"/>
    <lineage>
        <taxon>Bacteria</taxon>
        <taxon>Pseudomonadati</taxon>
        <taxon>Campylobacterota</taxon>
        <taxon>Epsilonproteobacteria</taxon>
        <taxon>Campylobacterales</taxon>
        <taxon>Arcobacteraceae</taxon>
        <taxon>Halarcobacter</taxon>
    </lineage>
</organism>
<dbReference type="PRINTS" id="PR00344">
    <property type="entry name" value="BCTRLSENSOR"/>
</dbReference>
<reference evidence="7 8" key="1">
    <citation type="submission" date="2017-10" db="EMBL/GenBank/DDBJ databases">
        <title>Genomics of the genus Arcobacter.</title>
        <authorList>
            <person name="Perez-Cataluna A."/>
            <person name="Figueras M.J."/>
        </authorList>
    </citation>
    <scope>NUCLEOTIDE SEQUENCE [LARGE SCALE GENOMIC DNA]</scope>
    <source>
        <strain evidence="7 8">CECT 8441</strain>
    </source>
</reference>
<evidence type="ECO:0000256" key="4">
    <source>
        <dbReference type="ARBA" id="ARBA00022777"/>
    </source>
</evidence>
<feature type="domain" description="Histidine kinase" evidence="6">
    <location>
        <begin position="9"/>
        <end position="223"/>
    </location>
</feature>
<evidence type="ECO:0000256" key="3">
    <source>
        <dbReference type="ARBA" id="ARBA00022679"/>
    </source>
</evidence>
<evidence type="ECO:0000313" key="7">
    <source>
        <dbReference type="EMBL" id="RXK06874.1"/>
    </source>
</evidence>
<dbReference type="SUPFAM" id="SSF55874">
    <property type="entry name" value="ATPase domain of HSP90 chaperone/DNA topoisomerase II/histidine kinase"/>
    <property type="match status" value="1"/>
</dbReference>
<evidence type="ECO:0000256" key="5">
    <source>
        <dbReference type="ARBA" id="ARBA00023012"/>
    </source>
</evidence>
<evidence type="ECO:0000256" key="2">
    <source>
        <dbReference type="ARBA" id="ARBA00012438"/>
    </source>
</evidence>
<dbReference type="Gene3D" id="3.30.565.10">
    <property type="entry name" value="Histidine kinase-like ATPase, C-terminal domain"/>
    <property type="match status" value="1"/>
</dbReference>
<comment type="catalytic activity">
    <reaction evidence="1">
        <text>ATP + protein L-histidine = ADP + protein N-phospho-L-histidine.</text>
        <dbReference type="EC" id="2.7.13.3"/>
    </reaction>
</comment>
<dbReference type="GO" id="GO:0004673">
    <property type="term" value="F:protein histidine kinase activity"/>
    <property type="evidence" value="ECO:0007669"/>
    <property type="project" value="UniProtKB-EC"/>
</dbReference>
<dbReference type="EC" id="2.7.13.3" evidence="2"/>
<evidence type="ECO:0000313" key="8">
    <source>
        <dbReference type="Proteomes" id="UP000289758"/>
    </source>
</evidence>
<accession>A0A4Q1AS09</accession>
<keyword evidence="4" id="KW-0418">Kinase</keyword>